<organism evidence="10 11">
    <name type="scientific">Pontiella sulfatireligans</name>
    <dbReference type="NCBI Taxonomy" id="2750658"/>
    <lineage>
        <taxon>Bacteria</taxon>
        <taxon>Pseudomonadati</taxon>
        <taxon>Kiritimatiellota</taxon>
        <taxon>Kiritimatiellia</taxon>
        <taxon>Kiritimatiellales</taxon>
        <taxon>Pontiellaceae</taxon>
        <taxon>Pontiella</taxon>
    </lineage>
</organism>
<evidence type="ECO:0000256" key="6">
    <source>
        <dbReference type="ARBA" id="ARBA00023295"/>
    </source>
</evidence>
<dbReference type="AlphaFoldDB" id="A0A6C2UJE1"/>
<feature type="domain" description="Glycoside hydrolase family 29 N-terminal" evidence="8">
    <location>
        <begin position="24"/>
        <end position="389"/>
    </location>
</feature>
<dbReference type="GO" id="GO:0016139">
    <property type="term" value="P:glycoside catabolic process"/>
    <property type="evidence" value="ECO:0007669"/>
    <property type="project" value="TreeGrafter"/>
</dbReference>
<evidence type="ECO:0000256" key="1">
    <source>
        <dbReference type="ARBA" id="ARBA00004071"/>
    </source>
</evidence>
<evidence type="ECO:0000259" key="9">
    <source>
        <dbReference type="Pfam" id="PF16757"/>
    </source>
</evidence>
<dbReference type="InterPro" id="IPR057739">
    <property type="entry name" value="Glyco_hydro_29_N"/>
</dbReference>
<feature type="chain" id="PRO_5025512760" description="alpha-L-fucosidase" evidence="7">
    <location>
        <begin position="22"/>
        <end position="508"/>
    </location>
</feature>
<dbReference type="InterPro" id="IPR000933">
    <property type="entry name" value="Glyco_hydro_29"/>
</dbReference>
<sequence>MINKITALILVAGSISGLAFADGSNEQEPYKFENNVESLKHYKCPEWFRDAKFGIYLHWGVYSVPERGEWYPRYLYIETGSQYRYHVKTYGHPSEFGYKDFIPMWHAENFDPDALVGLFKQAGAKYFTPCAVHHDNFDLWDSKYHEWNSVKMGPKKDLTKMWRDATLKAGLRFGVTTHLSRSYSWFNTSNQADTKGPMKGIPYDAAQGKGSGFYPANDGQSISQSAPKNPPVEWRENWKKRMTQLIDDYEPDHFYFDCAVPFLGDDESRTGMDVIAHYYNKRPEGVMCIKARKGQGLYVDGIATLDFERHKSDDVLVDAWQTDDSIGPWGYKAGAKYVESGLVIDKIVDIVSKNGNMLLNIPIKADGSLDDQATQLLKDVGHWFDVNGEAIYATRPWVISGVGDTDMDHKAQISPMTCEDIRFTRNKENTVLYATVLDWPGSKLVLKTLEGTDLSDVRSIRLLGVDGELKWTQSANGLQINMPSEPACEYAYSVRIEFNKSIVAPNAR</sequence>
<dbReference type="Pfam" id="PF16757">
    <property type="entry name" value="Fucosidase_C"/>
    <property type="match status" value="1"/>
</dbReference>
<dbReference type="InterPro" id="IPR017853">
    <property type="entry name" value="GH"/>
</dbReference>
<name>A0A6C2UJE1_9BACT</name>
<dbReference type="PRINTS" id="PR00741">
    <property type="entry name" value="GLHYDRLASE29"/>
</dbReference>
<dbReference type="Gene3D" id="3.20.20.80">
    <property type="entry name" value="Glycosidases"/>
    <property type="match status" value="1"/>
</dbReference>
<keyword evidence="11" id="KW-1185">Reference proteome</keyword>
<dbReference type="InterPro" id="IPR031919">
    <property type="entry name" value="Fucosidase_C"/>
</dbReference>
<evidence type="ECO:0000256" key="3">
    <source>
        <dbReference type="ARBA" id="ARBA00012662"/>
    </source>
</evidence>
<comment type="function">
    <text evidence="1">Alpha-L-fucosidase is responsible for hydrolyzing the alpha-1,6-linked fucose joined to the reducing-end N-acetylglucosamine of the carbohydrate moieties of glycoproteins.</text>
</comment>
<dbReference type="Proteomes" id="UP000346198">
    <property type="component" value="Unassembled WGS sequence"/>
</dbReference>
<evidence type="ECO:0000256" key="5">
    <source>
        <dbReference type="ARBA" id="ARBA00022801"/>
    </source>
</evidence>
<evidence type="ECO:0000256" key="4">
    <source>
        <dbReference type="ARBA" id="ARBA00022729"/>
    </source>
</evidence>
<evidence type="ECO:0000256" key="7">
    <source>
        <dbReference type="SAM" id="SignalP"/>
    </source>
</evidence>
<dbReference type="SMART" id="SM00812">
    <property type="entry name" value="Alpha_L_fucos"/>
    <property type="match status" value="1"/>
</dbReference>
<keyword evidence="6" id="KW-0326">Glycosidase</keyword>
<reference evidence="10 11" key="1">
    <citation type="submission" date="2019-04" db="EMBL/GenBank/DDBJ databases">
        <authorList>
            <person name="Van Vliet M D."/>
        </authorList>
    </citation>
    <scope>NUCLEOTIDE SEQUENCE [LARGE SCALE GENOMIC DNA]</scope>
    <source>
        <strain evidence="10 11">F21</strain>
    </source>
</reference>
<dbReference type="Gene3D" id="2.60.40.1180">
    <property type="entry name" value="Golgi alpha-mannosidase II"/>
    <property type="match status" value="1"/>
</dbReference>
<dbReference type="EC" id="3.2.1.51" evidence="3"/>
<dbReference type="PANTHER" id="PTHR10030:SF37">
    <property type="entry name" value="ALPHA-L-FUCOSIDASE-RELATED"/>
    <property type="match status" value="1"/>
</dbReference>
<evidence type="ECO:0000259" key="8">
    <source>
        <dbReference type="Pfam" id="PF01120"/>
    </source>
</evidence>
<evidence type="ECO:0000313" key="10">
    <source>
        <dbReference type="EMBL" id="VGO19316.1"/>
    </source>
</evidence>
<keyword evidence="4 7" id="KW-0732">Signal</keyword>
<evidence type="ECO:0000256" key="2">
    <source>
        <dbReference type="ARBA" id="ARBA00007951"/>
    </source>
</evidence>
<dbReference type="InterPro" id="IPR016286">
    <property type="entry name" value="FUC_metazoa-typ"/>
</dbReference>
<dbReference type="RefSeq" id="WP_136060729.1">
    <property type="nucleotide sequence ID" value="NZ_CAAHFH010000001.1"/>
</dbReference>
<comment type="similarity">
    <text evidence="2">Belongs to the glycosyl hydrolase 29 family.</text>
</comment>
<protein>
    <recommendedName>
        <fullName evidence="3">alpha-L-fucosidase</fullName>
        <ecNumber evidence="3">3.2.1.51</ecNumber>
    </recommendedName>
</protein>
<feature type="signal peptide" evidence="7">
    <location>
        <begin position="1"/>
        <end position="21"/>
    </location>
</feature>
<accession>A0A6C2UJE1</accession>
<dbReference type="EMBL" id="CAAHFH010000001">
    <property type="protein sequence ID" value="VGO19316.1"/>
    <property type="molecule type" value="Genomic_DNA"/>
</dbReference>
<dbReference type="PIRSF" id="PIRSF001092">
    <property type="entry name" value="Alpha-L-fucosidase"/>
    <property type="match status" value="1"/>
</dbReference>
<dbReference type="GO" id="GO:0005764">
    <property type="term" value="C:lysosome"/>
    <property type="evidence" value="ECO:0007669"/>
    <property type="project" value="TreeGrafter"/>
</dbReference>
<evidence type="ECO:0000313" key="11">
    <source>
        <dbReference type="Proteomes" id="UP000346198"/>
    </source>
</evidence>
<dbReference type="PANTHER" id="PTHR10030">
    <property type="entry name" value="ALPHA-L-FUCOSIDASE"/>
    <property type="match status" value="1"/>
</dbReference>
<dbReference type="InterPro" id="IPR013780">
    <property type="entry name" value="Glyco_hydro_b"/>
</dbReference>
<dbReference type="GO" id="GO:0004560">
    <property type="term" value="F:alpha-L-fucosidase activity"/>
    <property type="evidence" value="ECO:0007669"/>
    <property type="project" value="InterPro"/>
</dbReference>
<dbReference type="Pfam" id="PF01120">
    <property type="entry name" value="Alpha_L_fucos"/>
    <property type="match status" value="1"/>
</dbReference>
<keyword evidence="5" id="KW-0378">Hydrolase</keyword>
<gene>
    <name evidence="10" type="ORF">SCARR_01374</name>
</gene>
<proteinExistence type="inferred from homology"/>
<dbReference type="GO" id="GO:0006004">
    <property type="term" value="P:fucose metabolic process"/>
    <property type="evidence" value="ECO:0007669"/>
    <property type="project" value="InterPro"/>
</dbReference>
<dbReference type="SUPFAM" id="SSF51445">
    <property type="entry name" value="(Trans)glycosidases"/>
    <property type="match status" value="1"/>
</dbReference>
<feature type="domain" description="Alpha-L-fucosidase C-terminal" evidence="9">
    <location>
        <begin position="418"/>
        <end position="497"/>
    </location>
</feature>